<gene>
    <name evidence="2" type="ORF">SPARVUS_LOCUS10463578</name>
</gene>
<evidence type="ECO:0000313" key="2">
    <source>
        <dbReference type="EMBL" id="CAI9586905.1"/>
    </source>
</evidence>
<feature type="compositionally biased region" description="Basic and acidic residues" evidence="1">
    <location>
        <begin position="40"/>
        <end position="53"/>
    </location>
</feature>
<accession>A0ABN9ESH1</accession>
<protein>
    <submittedName>
        <fullName evidence="2">Uncharacterized protein</fullName>
    </submittedName>
</protein>
<evidence type="ECO:0000256" key="1">
    <source>
        <dbReference type="SAM" id="MobiDB-lite"/>
    </source>
</evidence>
<evidence type="ECO:0000313" key="3">
    <source>
        <dbReference type="Proteomes" id="UP001162483"/>
    </source>
</evidence>
<comment type="caution">
    <text evidence="2">The sequence shown here is derived from an EMBL/GenBank/DDBJ whole genome shotgun (WGS) entry which is preliminary data.</text>
</comment>
<feature type="non-terminal residue" evidence="2">
    <location>
        <position position="73"/>
    </location>
</feature>
<organism evidence="2 3">
    <name type="scientific">Staurois parvus</name>
    <dbReference type="NCBI Taxonomy" id="386267"/>
    <lineage>
        <taxon>Eukaryota</taxon>
        <taxon>Metazoa</taxon>
        <taxon>Chordata</taxon>
        <taxon>Craniata</taxon>
        <taxon>Vertebrata</taxon>
        <taxon>Euteleostomi</taxon>
        <taxon>Amphibia</taxon>
        <taxon>Batrachia</taxon>
        <taxon>Anura</taxon>
        <taxon>Neobatrachia</taxon>
        <taxon>Ranoidea</taxon>
        <taxon>Ranidae</taxon>
        <taxon>Staurois</taxon>
    </lineage>
</organism>
<feature type="compositionally biased region" description="Polar residues" evidence="1">
    <location>
        <begin position="8"/>
        <end position="17"/>
    </location>
</feature>
<dbReference type="EMBL" id="CATNWA010015797">
    <property type="protein sequence ID" value="CAI9586905.1"/>
    <property type="molecule type" value="Genomic_DNA"/>
</dbReference>
<feature type="region of interest" description="Disordered" evidence="1">
    <location>
        <begin position="1"/>
        <end position="73"/>
    </location>
</feature>
<keyword evidence="3" id="KW-1185">Reference proteome</keyword>
<reference evidence="2" key="1">
    <citation type="submission" date="2023-05" db="EMBL/GenBank/DDBJ databases">
        <authorList>
            <person name="Stuckert A."/>
        </authorList>
    </citation>
    <scope>NUCLEOTIDE SEQUENCE</scope>
</reference>
<dbReference type="Proteomes" id="UP001162483">
    <property type="component" value="Unassembled WGS sequence"/>
</dbReference>
<feature type="compositionally biased region" description="Basic and acidic residues" evidence="1">
    <location>
        <begin position="64"/>
        <end position="73"/>
    </location>
</feature>
<proteinExistence type="predicted"/>
<name>A0ABN9ESH1_9NEOB</name>
<sequence>MPYDEDLTTASKTYFTHSQEDFTTEGPEQSPQRMSVVPSKAKDLKFMSQHDTDADSPVTQTRQRAPDMTKSPD</sequence>